<dbReference type="EMBL" id="KV467437">
    <property type="protein sequence ID" value="OCT56119.1"/>
    <property type="molecule type" value="Genomic_DNA"/>
</dbReference>
<keyword evidence="1" id="KW-1133">Transmembrane helix</keyword>
<dbReference type="AlphaFoldDB" id="A0A974GZ17"/>
<feature type="transmembrane region" description="Helical" evidence="1">
    <location>
        <begin position="6"/>
        <end position="24"/>
    </location>
</feature>
<sequence>MEFVNGWYIMIIISDVLTVIGSILKMEIQAKNYQIGGFPESELHTFVSECKDLPTSGRYREENKASCFSMPCCRNQ</sequence>
<dbReference type="GO" id="GO:0005886">
    <property type="term" value="C:plasma membrane"/>
    <property type="evidence" value="ECO:0007669"/>
    <property type="project" value="TreeGrafter"/>
</dbReference>
<keyword evidence="1" id="KW-0472">Membrane</keyword>
<dbReference type="GO" id="GO:0005765">
    <property type="term" value="C:lysosomal membrane"/>
    <property type="evidence" value="ECO:0007669"/>
    <property type="project" value="TreeGrafter"/>
</dbReference>
<dbReference type="InterPro" id="IPR039031">
    <property type="entry name" value="Mucolipin"/>
</dbReference>
<dbReference type="GO" id="GO:0072345">
    <property type="term" value="F:NAADP-sensitive calcium-release channel activity"/>
    <property type="evidence" value="ECO:0007669"/>
    <property type="project" value="TreeGrafter"/>
</dbReference>
<protein>
    <submittedName>
        <fullName evidence="2">Uncharacterized protein</fullName>
    </submittedName>
</protein>
<reference evidence="2" key="1">
    <citation type="submission" date="2016-05" db="EMBL/GenBank/DDBJ databases">
        <title>WGS assembly of Xenopus laevis.</title>
        <authorList>
            <person name="Session A."/>
            <person name="Uno Y."/>
            <person name="Kwon T."/>
            <person name="Chapman J."/>
            <person name="Toyoda A."/>
            <person name="Takahashi S."/>
            <person name="Fukui A."/>
            <person name="Hikosaka A."/>
            <person name="Putnam N."/>
            <person name="Stites J."/>
            <person name="Van Heeringen S."/>
            <person name="Quigley I."/>
            <person name="Heinz S."/>
            <person name="Hellsten U."/>
            <person name="Lyons J."/>
            <person name="Suzuki A."/>
            <person name="Kondo M."/>
            <person name="Ogino H."/>
            <person name="Ochi H."/>
            <person name="Bogdanovic O."/>
            <person name="Lister R."/>
            <person name="Georgiou G."/>
            <person name="Paranjpe S."/>
            <person name="Van Kruijsbergen I."/>
            <person name="Mozaffari S."/>
            <person name="Shu S."/>
            <person name="Schmutz J."/>
            <person name="Jenkins J."/>
            <person name="Grimwood J."/>
            <person name="Carlson J."/>
            <person name="Mitros T."/>
            <person name="Simakov O."/>
            <person name="Heald R."/>
            <person name="Miller K."/>
            <person name="Haudenschild C."/>
            <person name="Kuroki Y."/>
            <person name="Tanaka T."/>
            <person name="Michiue T."/>
            <person name="Watanabe M."/>
            <person name="Kinoshita T."/>
            <person name="Ohta Y."/>
            <person name="Mawaribuchi S."/>
            <person name="Suzuki Y."/>
            <person name="Haramoto Y."/>
            <person name="Yamamoto T."/>
            <person name="Takagi C."/>
            <person name="Kitzman J."/>
            <person name="Shendure J."/>
            <person name="Nakayama T."/>
            <person name="Izutsu Y."/>
            <person name="Robert J."/>
            <person name="Dichmann D."/>
            <person name="Flajnik M."/>
            <person name="Houston D."/>
            <person name="Marcotte E."/>
            <person name="Wallingford J."/>
            <person name="Ito Y."/>
            <person name="Asashima M."/>
            <person name="Ueno N."/>
            <person name="Matsuda Y."/>
            <person name="Jan Veenstra G."/>
            <person name="Fujiyama A."/>
            <person name="Harland R."/>
            <person name="Taira M."/>
            <person name="Rokhsar D.S."/>
        </authorList>
    </citation>
    <scope>NUCLEOTIDE SEQUENCE</scope>
    <source>
        <strain evidence="2">J</strain>
        <tissue evidence="2">Blood</tissue>
    </source>
</reference>
<accession>A0A974GZ17</accession>
<evidence type="ECO:0000256" key="1">
    <source>
        <dbReference type="SAM" id="Phobius"/>
    </source>
</evidence>
<dbReference type="Proteomes" id="UP000694892">
    <property type="component" value="Unassembled WGS sequence"/>
</dbReference>
<gene>
    <name evidence="2" type="ORF">XELAEV_18002037mg</name>
</gene>
<evidence type="ECO:0000313" key="2">
    <source>
        <dbReference type="EMBL" id="OCT56119.1"/>
    </source>
</evidence>
<proteinExistence type="predicted"/>
<keyword evidence="1" id="KW-0812">Transmembrane</keyword>
<dbReference type="PANTHER" id="PTHR12127:SF5">
    <property type="entry name" value="MUCOLIPIN-3"/>
    <property type="match status" value="1"/>
</dbReference>
<name>A0A974GZ17_XENLA</name>
<dbReference type="PANTHER" id="PTHR12127">
    <property type="entry name" value="MUCOLIPIN"/>
    <property type="match status" value="1"/>
</dbReference>
<organism evidence="2">
    <name type="scientific">Xenopus laevis</name>
    <name type="common">African clawed frog</name>
    <dbReference type="NCBI Taxonomy" id="8355"/>
    <lineage>
        <taxon>Eukaryota</taxon>
        <taxon>Metazoa</taxon>
        <taxon>Chordata</taxon>
        <taxon>Craniata</taxon>
        <taxon>Vertebrata</taxon>
        <taxon>Euteleostomi</taxon>
        <taxon>Amphibia</taxon>
        <taxon>Batrachia</taxon>
        <taxon>Anura</taxon>
        <taxon>Pipoidea</taxon>
        <taxon>Pipidae</taxon>
        <taxon>Xenopodinae</taxon>
        <taxon>Xenopus</taxon>
        <taxon>Xenopus</taxon>
    </lineage>
</organism>